<keyword evidence="3" id="KW-0645">Protease</keyword>
<proteinExistence type="inferred from homology"/>
<dbReference type="OrthoDB" id="9775677at2"/>
<dbReference type="GO" id="GO:0005886">
    <property type="term" value="C:plasma membrane"/>
    <property type="evidence" value="ECO:0007669"/>
    <property type="project" value="TreeGrafter"/>
</dbReference>
<evidence type="ECO:0000313" key="12">
    <source>
        <dbReference type="Proteomes" id="UP000245916"/>
    </source>
</evidence>
<evidence type="ECO:0000256" key="3">
    <source>
        <dbReference type="ARBA" id="ARBA00022670"/>
    </source>
</evidence>
<dbReference type="Proteomes" id="UP000245916">
    <property type="component" value="Unassembled WGS sequence"/>
</dbReference>
<evidence type="ECO:0000256" key="2">
    <source>
        <dbReference type="ARBA" id="ARBA00007357"/>
    </source>
</evidence>
<evidence type="ECO:0000313" key="11">
    <source>
        <dbReference type="EMBL" id="PWG01187.1"/>
    </source>
</evidence>
<dbReference type="Gene3D" id="3.40.390.10">
    <property type="entry name" value="Collagenase (Catalytic Domain)"/>
    <property type="match status" value="1"/>
</dbReference>
<dbReference type="RefSeq" id="WP_109272249.1">
    <property type="nucleotide sequence ID" value="NZ_QFFF01000002.1"/>
</dbReference>
<feature type="domain" description="Peptidase M13 C-terminal" evidence="9">
    <location>
        <begin position="493"/>
        <end position="693"/>
    </location>
</feature>
<comment type="similarity">
    <text evidence="2">Belongs to the peptidase M13 family.</text>
</comment>
<keyword evidence="7" id="KW-0482">Metalloprotease</keyword>
<feature type="domain" description="Peptidase M13 N-terminal" evidence="10">
    <location>
        <begin position="70"/>
        <end position="441"/>
    </location>
</feature>
<gene>
    <name evidence="11" type="ORF">DF286_13670</name>
</gene>
<comment type="cofactor">
    <cofactor evidence="1">
        <name>Zn(2+)</name>
        <dbReference type="ChEBI" id="CHEBI:29105"/>
    </cofactor>
</comment>
<dbReference type="Pfam" id="PF01431">
    <property type="entry name" value="Peptidase_M13"/>
    <property type="match status" value="1"/>
</dbReference>
<keyword evidence="6" id="KW-0862">Zinc</keyword>
<dbReference type="InterPro" id="IPR008753">
    <property type="entry name" value="Peptidase_M13_N"/>
</dbReference>
<evidence type="ECO:0000256" key="1">
    <source>
        <dbReference type="ARBA" id="ARBA00001947"/>
    </source>
</evidence>
<evidence type="ECO:0000256" key="7">
    <source>
        <dbReference type="ARBA" id="ARBA00023049"/>
    </source>
</evidence>
<feature type="chain" id="PRO_5015737232" evidence="8">
    <location>
        <begin position="19"/>
        <end position="696"/>
    </location>
</feature>
<dbReference type="PANTHER" id="PTHR11733">
    <property type="entry name" value="ZINC METALLOPROTEASE FAMILY M13 NEPRILYSIN-RELATED"/>
    <property type="match status" value="1"/>
</dbReference>
<keyword evidence="8" id="KW-0732">Signal</keyword>
<evidence type="ECO:0000256" key="8">
    <source>
        <dbReference type="SAM" id="SignalP"/>
    </source>
</evidence>
<dbReference type="PRINTS" id="PR00786">
    <property type="entry name" value="NEPRILYSIN"/>
</dbReference>
<evidence type="ECO:0000259" key="9">
    <source>
        <dbReference type="Pfam" id="PF01431"/>
    </source>
</evidence>
<evidence type="ECO:0000256" key="6">
    <source>
        <dbReference type="ARBA" id="ARBA00022833"/>
    </source>
</evidence>
<keyword evidence="12" id="KW-1185">Reference proteome</keyword>
<dbReference type="PROSITE" id="PS51257">
    <property type="entry name" value="PROKAR_LIPOPROTEIN"/>
    <property type="match status" value="1"/>
</dbReference>
<comment type="caution">
    <text evidence="11">The sequence shown here is derived from an EMBL/GenBank/DDBJ whole genome shotgun (WGS) entry which is preliminary data.</text>
</comment>
<keyword evidence="5" id="KW-0378">Hydrolase</keyword>
<feature type="signal peptide" evidence="8">
    <location>
        <begin position="1"/>
        <end position="18"/>
    </location>
</feature>
<dbReference type="Pfam" id="PF05649">
    <property type="entry name" value="Peptidase_M13_N"/>
    <property type="match status" value="1"/>
</dbReference>
<sequence>MKRILIALLATSTLSACATTGTGTTTAEVAEQTATVAEGATGPVAPAPADAPQLGSFGFDTAGMDRSVDPGDSFYDFANGTWAKTTPIPADRSNYGMFTMLEDLSNERTREILEEHAKTPGSKIGDFYTSFMDRAAVNAEGFQPLVPVLQTIDQAKNHAELAAIMGRLNRLGVGAPFATYVDSDDKNPDAAIFQFYQGGLGLPDRDYYLSDDANLAGKRKAYRDYLVQLLKLTGEDNAEARADAIMALETDIAEAHWTQVDSRDAQKTYNKLTPAQLAQAAPEFAWDGYLKTAGIADQPSFIVRQPTAIGGTAKVLTSAPLTVLKDYLKLHTLDTYAPYLSDPFVDANFAFHGTALNGTPENQDLWKRGANLVTNAMGEEVGKYYVERYFPPEAKAAADELVGNVLAAMDRRIQNLSWMAPETKARARAKLAAFTPKIGYPEKWRDYSALAVARDDLAGNVMRANEFEHQRNLDKLGKPIDRGEWFMTPMTINAYANFTWNEIVFPAAILQPPFFDPNADPAVNYGGIGAVIGHEVSHHFDDQGSKYSETGALEEWWTPADVKRFEALTQALVEQYNQYEPLPGKHVNGQLTLGENIGDLAGVTIAYDAYLTSLGGKEPPVIDGMTGAQRFYLGWAQIWRRNYREDNLLQRLITDPHAPSRERASVVRNFDEWYKAYNVSPDDTLYLSPDARVRIW</sequence>
<dbReference type="InterPro" id="IPR000718">
    <property type="entry name" value="Peptidase_M13"/>
</dbReference>
<dbReference type="PANTHER" id="PTHR11733:SF167">
    <property type="entry name" value="FI17812P1-RELATED"/>
    <property type="match status" value="1"/>
</dbReference>
<dbReference type="AlphaFoldDB" id="A0A2U2IYQ3"/>
<dbReference type="InterPro" id="IPR042089">
    <property type="entry name" value="Peptidase_M13_dom_2"/>
</dbReference>
<dbReference type="CDD" id="cd08662">
    <property type="entry name" value="M13"/>
    <property type="match status" value="1"/>
</dbReference>
<organism evidence="11 12">
    <name type="scientific">Allosphingosinicella humi</name>
    <dbReference type="NCBI Taxonomy" id="2068657"/>
    <lineage>
        <taxon>Bacteria</taxon>
        <taxon>Pseudomonadati</taxon>
        <taxon>Pseudomonadota</taxon>
        <taxon>Alphaproteobacteria</taxon>
        <taxon>Sphingomonadales</taxon>
        <taxon>Sphingomonadaceae</taxon>
        <taxon>Allosphingosinicella</taxon>
    </lineage>
</organism>
<reference evidence="11 12" key="1">
    <citation type="submission" date="2018-05" db="EMBL/GenBank/DDBJ databases">
        <title>Genome of Sphingosinicella humi QZX222.</title>
        <authorList>
            <person name="Qiao Z."/>
            <person name="Wang G."/>
        </authorList>
    </citation>
    <scope>NUCLEOTIDE SEQUENCE [LARGE SCALE GENOMIC DNA]</scope>
    <source>
        <strain evidence="11 12">QZX222</strain>
    </source>
</reference>
<dbReference type="InterPro" id="IPR018497">
    <property type="entry name" value="Peptidase_M13_C"/>
</dbReference>
<keyword evidence="4" id="KW-0479">Metal-binding</keyword>
<dbReference type="GO" id="GO:0046872">
    <property type="term" value="F:metal ion binding"/>
    <property type="evidence" value="ECO:0007669"/>
    <property type="project" value="UniProtKB-KW"/>
</dbReference>
<dbReference type="PROSITE" id="PS51885">
    <property type="entry name" value="NEPRILYSIN"/>
    <property type="match status" value="1"/>
</dbReference>
<accession>A0A2U2IYQ3</accession>
<dbReference type="EMBL" id="QFFF01000002">
    <property type="protein sequence ID" value="PWG01187.1"/>
    <property type="molecule type" value="Genomic_DNA"/>
</dbReference>
<dbReference type="GO" id="GO:0016485">
    <property type="term" value="P:protein processing"/>
    <property type="evidence" value="ECO:0007669"/>
    <property type="project" value="TreeGrafter"/>
</dbReference>
<dbReference type="Gene3D" id="1.10.1380.10">
    <property type="entry name" value="Neutral endopeptidase , domain2"/>
    <property type="match status" value="1"/>
</dbReference>
<protein>
    <submittedName>
        <fullName evidence="11">Peptidase M13</fullName>
    </submittedName>
</protein>
<dbReference type="GO" id="GO:0004222">
    <property type="term" value="F:metalloendopeptidase activity"/>
    <property type="evidence" value="ECO:0007669"/>
    <property type="project" value="InterPro"/>
</dbReference>
<evidence type="ECO:0000259" key="10">
    <source>
        <dbReference type="Pfam" id="PF05649"/>
    </source>
</evidence>
<dbReference type="InterPro" id="IPR024079">
    <property type="entry name" value="MetalloPept_cat_dom_sf"/>
</dbReference>
<name>A0A2U2IYQ3_9SPHN</name>
<dbReference type="SUPFAM" id="SSF55486">
    <property type="entry name" value="Metalloproteases ('zincins'), catalytic domain"/>
    <property type="match status" value="1"/>
</dbReference>
<evidence type="ECO:0000256" key="5">
    <source>
        <dbReference type="ARBA" id="ARBA00022801"/>
    </source>
</evidence>
<evidence type="ECO:0000256" key="4">
    <source>
        <dbReference type="ARBA" id="ARBA00022723"/>
    </source>
</evidence>